<evidence type="ECO:0000313" key="2">
    <source>
        <dbReference type="Proteomes" id="UP000053424"/>
    </source>
</evidence>
<protein>
    <submittedName>
        <fullName evidence="1">Uncharacterized protein</fullName>
    </submittedName>
</protein>
<gene>
    <name evidence="1" type="ORF">M413DRAFT_450008</name>
</gene>
<name>A0A0C3BDN2_HEBCY</name>
<dbReference type="HOGENOM" id="CLU_2671349_0_0_1"/>
<sequence length="75" mass="8179">MSLDGEGPFADVQPPSAMSIDFANDMSMPLTPVQTNIVEERGGRGKVMQFFGGNPGPEYVEKESVRIARQKNASY</sequence>
<reference evidence="1 2" key="1">
    <citation type="submission" date="2014-04" db="EMBL/GenBank/DDBJ databases">
        <authorList>
            <consortium name="DOE Joint Genome Institute"/>
            <person name="Kuo A."/>
            <person name="Gay G."/>
            <person name="Dore J."/>
            <person name="Kohler A."/>
            <person name="Nagy L.G."/>
            <person name="Floudas D."/>
            <person name="Copeland A."/>
            <person name="Barry K.W."/>
            <person name="Cichocki N."/>
            <person name="Veneault-Fourrey C."/>
            <person name="LaButti K."/>
            <person name="Lindquist E.A."/>
            <person name="Lipzen A."/>
            <person name="Lundell T."/>
            <person name="Morin E."/>
            <person name="Murat C."/>
            <person name="Sun H."/>
            <person name="Tunlid A."/>
            <person name="Henrissat B."/>
            <person name="Grigoriev I.V."/>
            <person name="Hibbett D.S."/>
            <person name="Martin F."/>
            <person name="Nordberg H.P."/>
            <person name="Cantor M.N."/>
            <person name="Hua S.X."/>
        </authorList>
    </citation>
    <scope>NUCLEOTIDE SEQUENCE [LARGE SCALE GENOMIC DNA]</scope>
    <source>
        <strain evidence="2">h7</strain>
    </source>
</reference>
<keyword evidence="2" id="KW-1185">Reference proteome</keyword>
<organism evidence="1 2">
    <name type="scientific">Hebeloma cylindrosporum</name>
    <dbReference type="NCBI Taxonomy" id="76867"/>
    <lineage>
        <taxon>Eukaryota</taxon>
        <taxon>Fungi</taxon>
        <taxon>Dikarya</taxon>
        <taxon>Basidiomycota</taxon>
        <taxon>Agaricomycotina</taxon>
        <taxon>Agaricomycetes</taxon>
        <taxon>Agaricomycetidae</taxon>
        <taxon>Agaricales</taxon>
        <taxon>Agaricineae</taxon>
        <taxon>Hymenogastraceae</taxon>
        <taxon>Hebeloma</taxon>
    </lineage>
</organism>
<accession>A0A0C3BDN2</accession>
<proteinExistence type="predicted"/>
<dbReference type="EMBL" id="KN831845">
    <property type="protein sequence ID" value="KIM34915.1"/>
    <property type="molecule type" value="Genomic_DNA"/>
</dbReference>
<dbReference type="AlphaFoldDB" id="A0A0C3BDN2"/>
<evidence type="ECO:0000313" key="1">
    <source>
        <dbReference type="EMBL" id="KIM34915.1"/>
    </source>
</evidence>
<dbReference type="Proteomes" id="UP000053424">
    <property type="component" value="Unassembled WGS sequence"/>
</dbReference>
<reference evidence="2" key="2">
    <citation type="submission" date="2015-01" db="EMBL/GenBank/DDBJ databases">
        <title>Evolutionary Origins and Diversification of the Mycorrhizal Mutualists.</title>
        <authorList>
            <consortium name="DOE Joint Genome Institute"/>
            <consortium name="Mycorrhizal Genomics Consortium"/>
            <person name="Kohler A."/>
            <person name="Kuo A."/>
            <person name="Nagy L.G."/>
            <person name="Floudas D."/>
            <person name="Copeland A."/>
            <person name="Barry K.W."/>
            <person name="Cichocki N."/>
            <person name="Veneault-Fourrey C."/>
            <person name="LaButti K."/>
            <person name="Lindquist E.A."/>
            <person name="Lipzen A."/>
            <person name="Lundell T."/>
            <person name="Morin E."/>
            <person name="Murat C."/>
            <person name="Riley R."/>
            <person name="Ohm R."/>
            <person name="Sun H."/>
            <person name="Tunlid A."/>
            <person name="Henrissat B."/>
            <person name="Grigoriev I.V."/>
            <person name="Hibbett D.S."/>
            <person name="Martin F."/>
        </authorList>
    </citation>
    <scope>NUCLEOTIDE SEQUENCE [LARGE SCALE GENOMIC DNA]</scope>
    <source>
        <strain evidence="2">h7</strain>
    </source>
</reference>